<dbReference type="Gene3D" id="3.40.390.10">
    <property type="entry name" value="Collagenase (Catalytic Domain)"/>
    <property type="match status" value="1"/>
</dbReference>
<dbReference type="GO" id="GO:0008237">
    <property type="term" value="F:metallopeptidase activity"/>
    <property type="evidence" value="ECO:0007669"/>
    <property type="project" value="InterPro"/>
</dbReference>
<dbReference type="OrthoDB" id="6717961at2"/>
<organism evidence="1 2">
    <name type="scientific">Tenacibaculum maritimum NCIMB 2154</name>
    <dbReference type="NCBI Taxonomy" id="1349785"/>
    <lineage>
        <taxon>Bacteria</taxon>
        <taxon>Pseudomonadati</taxon>
        <taxon>Bacteroidota</taxon>
        <taxon>Flavobacteriia</taxon>
        <taxon>Flavobacteriales</taxon>
        <taxon>Flavobacteriaceae</taxon>
        <taxon>Tenacibaculum</taxon>
    </lineage>
</organism>
<dbReference type="AlphaFoldDB" id="A0A2H1EA91"/>
<evidence type="ECO:0000313" key="1">
    <source>
        <dbReference type="EMBL" id="SFZ82087.1"/>
    </source>
</evidence>
<accession>A0A2H1EA91</accession>
<dbReference type="KEGG" id="tmar:MARIT_1436"/>
<gene>
    <name evidence="1" type="ORF">MARIT_1436</name>
</gene>
<reference evidence="1 2" key="1">
    <citation type="submission" date="2016-11" db="EMBL/GenBank/DDBJ databases">
        <authorList>
            <person name="Jaros S."/>
            <person name="Januszkiewicz K."/>
            <person name="Wedrychowicz H."/>
        </authorList>
    </citation>
    <scope>NUCLEOTIDE SEQUENCE [LARGE SCALE GENOMIC DNA]</scope>
    <source>
        <strain evidence="1">NCIMB 2154T</strain>
    </source>
</reference>
<proteinExistence type="predicted"/>
<protein>
    <recommendedName>
        <fullName evidence="3">Peptidase M43 pregnancy-associated plasma-A domain-containing protein</fullName>
    </recommendedName>
</protein>
<dbReference type="EMBL" id="LT634361">
    <property type="protein sequence ID" value="SFZ82087.1"/>
    <property type="molecule type" value="Genomic_DNA"/>
</dbReference>
<dbReference type="GeneID" id="47722956"/>
<dbReference type="RefSeq" id="WP_100211120.1">
    <property type="nucleotide sequence ID" value="NZ_CP138495.1"/>
</dbReference>
<dbReference type="Proteomes" id="UP000231564">
    <property type="component" value="Chromosome MARIT"/>
</dbReference>
<dbReference type="InterPro" id="IPR024079">
    <property type="entry name" value="MetalloPept_cat_dom_sf"/>
</dbReference>
<sequence length="215" mass="24695">MYRKFAGKLKILANDKTHRYTTNIVFVKVKTELKARDIKEGSTTNGKSQLTKYLSQTLTKATYSTVLLDLSSDTLFNQKFAPLGTLINADTDEFQDYLNAVLEKNSDIDYSKHYKIYFIDEEQGGLYGRAYNIPAPESSRSVIVLRPGLTDSTLAHETFHAMGLYHTFDNHSNFTFQQYKTDNIMDYSDIGPDLIPVISTYQWQWNLIQSNIEKE</sequence>
<evidence type="ECO:0000313" key="2">
    <source>
        <dbReference type="Proteomes" id="UP000231564"/>
    </source>
</evidence>
<name>A0A2H1EA91_9FLAO</name>
<evidence type="ECO:0008006" key="3">
    <source>
        <dbReference type="Google" id="ProtNLM"/>
    </source>
</evidence>
<keyword evidence="2" id="KW-1185">Reference proteome</keyword>
<dbReference type="SUPFAM" id="SSF55486">
    <property type="entry name" value="Metalloproteases ('zincins'), catalytic domain"/>
    <property type="match status" value="1"/>
</dbReference>